<accession>A0ABU0BRE8</accession>
<reference evidence="1 2" key="1">
    <citation type="submission" date="2023-07" db="EMBL/GenBank/DDBJ databases">
        <title>Genomic Encyclopedia of Type Strains, Phase IV (KMG-IV): sequencing the most valuable type-strain genomes for metagenomic binning, comparative biology and taxonomic classification.</title>
        <authorList>
            <person name="Goeker M."/>
        </authorList>
    </citation>
    <scope>NUCLEOTIDE SEQUENCE [LARGE SCALE GENOMIC DNA]</scope>
    <source>
        <strain evidence="1 2">DSM 1112</strain>
    </source>
</reference>
<dbReference type="Proteomes" id="UP001230207">
    <property type="component" value="Unassembled WGS sequence"/>
</dbReference>
<evidence type="ECO:0000313" key="2">
    <source>
        <dbReference type="Proteomes" id="UP001230207"/>
    </source>
</evidence>
<proteinExistence type="predicted"/>
<comment type="caution">
    <text evidence="1">The sequence shown here is derived from an EMBL/GenBank/DDBJ whole genome shotgun (WGS) entry which is preliminary data.</text>
</comment>
<dbReference type="RefSeq" id="WP_307230882.1">
    <property type="nucleotide sequence ID" value="NZ_JAUSVF010000001.1"/>
</dbReference>
<organism evidence="1 2">
    <name type="scientific">Pararhizobium capsulatum DSM 1112</name>
    <dbReference type="NCBI Taxonomy" id="1121113"/>
    <lineage>
        <taxon>Bacteria</taxon>
        <taxon>Pseudomonadati</taxon>
        <taxon>Pseudomonadota</taxon>
        <taxon>Alphaproteobacteria</taxon>
        <taxon>Hyphomicrobiales</taxon>
        <taxon>Rhizobiaceae</taxon>
        <taxon>Rhizobium/Agrobacterium group</taxon>
        <taxon>Pararhizobium</taxon>
    </lineage>
</organism>
<sequence>MSTEGSERRQPAAALLRQALQRVLESKTFARSERLRSFLRYVVETELGGAGAQLKGYTIAIDVFGRPMAFDADGDPLVRVHAGKLRKLLDTYYATEGSGEEWRIAIPKGSYVPEYRQHHVEATPAETTVPASVQTRRAEMSVAAKETTGPSPVSIRPSASRTRRSWLPAPLSSHFALLSVLPLLIVAPLATPAMSISSSLGMNGPQALSGLRFERAQDLPQVTITGQWPRQSLPARFADTMRAAASHFRTVTTISTRLRTTQLAFTITVADDEESGGVKVSVTNDATADSVFTALIEGDRLEDESDMLFESVSLATRVLALDGEIYRYATDHSLDSALMTCMTLTDTYRREQTKDAFHDARKCQDDLSSDRRNTLRFIVSAGALPASIDF</sequence>
<gene>
    <name evidence="1" type="ORF">QO002_002942</name>
</gene>
<keyword evidence="2" id="KW-1185">Reference proteome</keyword>
<name>A0ABU0BRE8_9HYPH</name>
<protein>
    <submittedName>
        <fullName evidence="1">Uncharacterized protein</fullName>
    </submittedName>
</protein>
<evidence type="ECO:0000313" key="1">
    <source>
        <dbReference type="EMBL" id="MDQ0320804.1"/>
    </source>
</evidence>
<dbReference type="EMBL" id="JAUSVF010000001">
    <property type="protein sequence ID" value="MDQ0320804.1"/>
    <property type="molecule type" value="Genomic_DNA"/>
</dbReference>